<keyword evidence="2" id="KW-0677">Repeat</keyword>
<evidence type="ECO:0000256" key="1">
    <source>
        <dbReference type="ARBA" id="ARBA00022441"/>
    </source>
</evidence>
<dbReference type="InterPro" id="IPR015915">
    <property type="entry name" value="Kelch-typ_b-propeller"/>
</dbReference>
<feature type="non-terminal residue" evidence="3">
    <location>
        <position position="279"/>
    </location>
</feature>
<protein>
    <submittedName>
        <fullName evidence="3">11729_t:CDS:1</fullName>
    </submittedName>
</protein>
<dbReference type="OrthoDB" id="432528at2759"/>
<dbReference type="PANTHER" id="PTHR46093:SF18">
    <property type="entry name" value="FIBRONECTIN TYPE-III DOMAIN-CONTAINING PROTEIN"/>
    <property type="match status" value="1"/>
</dbReference>
<dbReference type="PANTHER" id="PTHR46093">
    <property type="entry name" value="ACYL-COA-BINDING DOMAIN-CONTAINING PROTEIN 5"/>
    <property type="match status" value="1"/>
</dbReference>
<dbReference type="Proteomes" id="UP000789342">
    <property type="component" value="Unassembled WGS sequence"/>
</dbReference>
<dbReference type="Pfam" id="PF24681">
    <property type="entry name" value="Kelch_KLHDC2_KLHL20_DRC7"/>
    <property type="match status" value="1"/>
</dbReference>
<dbReference type="EMBL" id="CAJVPV010025241">
    <property type="protein sequence ID" value="CAG8728486.1"/>
    <property type="molecule type" value="Genomic_DNA"/>
</dbReference>
<sequence length="279" mass="30542">TFAPQARFAHSAVLVRRRIYVFGGQLPSQQPDNGMFLLSFTGTNNTAPLNWTDLSPVSKVPVNISWSTAVFGKSLKTIFAFGGIMLDSMGNQTGLLLKFNITSRTWEKITASGTPPVNRRECQAVIDDANKIYIFGGSTSSATGSNTTKWLNDMIILDTIKMSWSISLYDTKADSWSVKVATGHNIDGRASHSAVLTNDSKIIVYGGFKDENEVAAFPQLIMLDTNNSTFTWSAPPVNTVTAPPALKLHTGRYLNTQTVSSNTNPNVYIFDLTTFAWQP</sequence>
<accession>A0A9N9NF82</accession>
<comment type="caution">
    <text evidence="3">The sequence shown here is derived from an EMBL/GenBank/DDBJ whole genome shotgun (WGS) entry which is preliminary data.</text>
</comment>
<dbReference type="SUPFAM" id="SSF117281">
    <property type="entry name" value="Kelch motif"/>
    <property type="match status" value="1"/>
</dbReference>
<dbReference type="Gene3D" id="2.120.10.80">
    <property type="entry name" value="Kelch-type beta propeller"/>
    <property type="match status" value="2"/>
</dbReference>
<evidence type="ECO:0000313" key="4">
    <source>
        <dbReference type="Proteomes" id="UP000789342"/>
    </source>
</evidence>
<keyword evidence="1" id="KW-0880">Kelch repeat</keyword>
<evidence type="ECO:0000256" key="2">
    <source>
        <dbReference type="ARBA" id="ARBA00022737"/>
    </source>
</evidence>
<organism evidence="3 4">
    <name type="scientific">Acaulospora morrowiae</name>
    <dbReference type="NCBI Taxonomy" id="94023"/>
    <lineage>
        <taxon>Eukaryota</taxon>
        <taxon>Fungi</taxon>
        <taxon>Fungi incertae sedis</taxon>
        <taxon>Mucoromycota</taxon>
        <taxon>Glomeromycotina</taxon>
        <taxon>Glomeromycetes</taxon>
        <taxon>Diversisporales</taxon>
        <taxon>Acaulosporaceae</taxon>
        <taxon>Acaulospora</taxon>
    </lineage>
</organism>
<gene>
    <name evidence="3" type="ORF">AMORRO_LOCUS13836</name>
</gene>
<evidence type="ECO:0000313" key="3">
    <source>
        <dbReference type="EMBL" id="CAG8728486.1"/>
    </source>
</evidence>
<reference evidence="3" key="1">
    <citation type="submission" date="2021-06" db="EMBL/GenBank/DDBJ databases">
        <authorList>
            <person name="Kallberg Y."/>
            <person name="Tangrot J."/>
            <person name="Rosling A."/>
        </authorList>
    </citation>
    <scope>NUCLEOTIDE SEQUENCE</scope>
    <source>
        <strain evidence="3">CL551</strain>
    </source>
</reference>
<feature type="non-terminal residue" evidence="3">
    <location>
        <position position="1"/>
    </location>
</feature>
<name>A0A9N9NF82_9GLOM</name>
<proteinExistence type="predicted"/>
<keyword evidence="4" id="KW-1185">Reference proteome</keyword>
<dbReference type="AlphaFoldDB" id="A0A9N9NF82"/>